<dbReference type="Gene3D" id="3.50.30.30">
    <property type="match status" value="1"/>
</dbReference>
<evidence type="ECO:0000256" key="6">
    <source>
        <dbReference type="ARBA" id="ARBA00022825"/>
    </source>
</evidence>
<dbReference type="EMBL" id="BAAAQK010000018">
    <property type="protein sequence ID" value="GAA1861394.1"/>
    <property type="molecule type" value="Genomic_DNA"/>
</dbReference>
<dbReference type="SUPFAM" id="SSF52743">
    <property type="entry name" value="Subtilisin-like"/>
    <property type="match status" value="1"/>
</dbReference>
<dbReference type="RefSeq" id="WP_344420909.1">
    <property type="nucleotide sequence ID" value="NZ_BAAAQK010000018.1"/>
</dbReference>
<feature type="region of interest" description="Disordered" evidence="9">
    <location>
        <begin position="530"/>
        <end position="549"/>
    </location>
</feature>
<keyword evidence="14" id="KW-1185">Reference proteome</keyword>
<dbReference type="InterPro" id="IPR036852">
    <property type="entry name" value="Peptidase_S8/S53_dom_sf"/>
</dbReference>
<dbReference type="Pfam" id="PF00082">
    <property type="entry name" value="Peptidase_S8"/>
    <property type="match status" value="1"/>
</dbReference>
<dbReference type="PROSITE" id="PS00136">
    <property type="entry name" value="SUBTILASE_ASP"/>
    <property type="match status" value="1"/>
</dbReference>
<keyword evidence="6 7" id="KW-0720">Serine protease</keyword>
<dbReference type="InterPro" id="IPR022398">
    <property type="entry name" value="Peptidase_S8_His-AS"/>
</dbReference>
<evidence type="ECO:0000256" key="10">
    <source>
        <dbReference type="SAM" id="SignalP"/>
    </source>
</evidence>
<feature type="active site" description="Charge relay system" evidence="7">
    <location>
        <position position="158"/>
    </location>
</feature>
<organism evidence="13 14">
    <name type="scientific">Pseudonocardia ailaonensis</name>
    <dbReference type="NCBI Taxonomy" id="367279"/>
    <lineage>
        <taxon>Bacteria</taxon>
        <taxon>Bacillati</taxon>
        <taxon>Actinomycetota</taxon>
        <taxon>Actinomycetes</taxon>
        <taxon>Pseudonocardiales</taxon>
        <taxon>Pseudonocardiaceae</taxon>
        <taxon>Pseudonocardia</taxon>
    </lineage>
</organism>
<feature type="active site" description="Charge relay system" evidence="7">
    <location>
        <position position="572"/>
    </location>
</feature>
<evidence type="ECO:0000259" key="11">
    <source>
        <dbReference type="Pfam" id="PF00082"/>
    </source>
</evidence>
<keyword evidence="5 7" id="KW-0378">Hydrolase</keyword>
<dbReference type="InterPro" id="IPR034213">
    <property type="entry name" value="S8_Vpr-like"/>
</dbReference>
<dbReference type="InterPro" id="IPR000209">
    <property type="entry name" value="Peptidase_S8/S53_dom"/>
</dbReference>
<dbReference type="PROSITE" id="PS51892">
    <property type="entry name" value="SUBTILASE"/>
    <property type="match status" value="1"/>
</dbReference>
<keyword evidence="4 10" id="KW-0732">Signal</keyword>
<dbReference type="InterPro" id="IPR015500">
    <property type="entry name" value="Peptidase_S8_subtilisin-rel"/>
</dbReference>
<dbReference type="Proteomes" id="UP001500449">
    <property type="component" value="Unassembled WGS sequence"/>
</dbReference>
<proteinExistence type="inferred from homology"/>
<keyword evidence="2" id="KW-0964">Secreted</keyword>
<dbReference type="CDD" id="cd07474">
    <property type="entry name" value="Peptidases_S8_subtilisin_Vpr-like"/>
    <property type="match status" value="1"/>
</dbReference>
<evidence type="ECO:0000313" key="14">
    <source>
        <dbReference type="Proteomes" id="UP001500449"/>
    </source>
</evidence>
<evidence type="ECO:0000256" key="5">
    <source>
        <dbReference type="ARBA" id="ARBA00022801"/>
    </source>
</evidence>
<dbReference type="InterPro" id="IPR023828">
    <property type="entry name" value="Peptidase_S8_Ser-AS"/>
</dbReference>
<dbReference type="InterPro" id="IPR050131">
    <property type="entry name" value="Peptidase_S8_subtilisin-like"/>
</dbReference>
<name>A0ABN2NB73_9PSEU</name>
<evidence type="ECO:0000256" key="2">
    <source>
        <dbReference type="ARBA" id="ARBA00022512"/>
    </source>
</evidence>
<dbReference type="InterPro" id="IPR023827">
    <property type="entry name" value="Peptidase_S8_Asp-AS"/>
</dbReference>
<dbReference type="Pfam" id="PF02225">
    <property type="entry name" value="PA"/>
    <property type="match status" value="1"/>
</dbReference>
<comment type="caution">
    <text evidence="13">The sequence shown here is derived from an EMBL/GenBank/DDBJ whole genome shotgun (WGS) entry which is preliminary data.</text>
</comment>
<evidence type="ECO:0000256" key="1">
    <source>
        <dbReference type="ARBA" id="ARBA00011073"/>
    </source>
</evidence>
<keyword evidence="3 7" id="KW-0645">Protease</keyword>
<reference evidence="13 14" key="1">
    <citation type="journal article" date="2019" name="Int. J. Syst. Evol. Microbiol.">
        <title>The Global Catalogue of Microorganisms (GCM) 10K type strain sequencing project: providing services to taxonomists for standard genome sequencing and annotation.</title>
        <authorList>
            <consortium name="The Broad Institute Genomics Platform"/>
            <consortium name="The Broad Institute Genome Sequencing Center for Infectious Disease"/>
            <person name="Wu L."/>
            <person name="Ma J."/>
        </authorList>
    </citation>
    <scope>NUCLEOTIDE SEQUENCE [LARGE SCALE GENOMIC DNA]</scope>
    <source>
        <strain evidence="13 14">JCM 16009</strain>
    </source>
</reference>
<protein>
    <submittedName>
        <fullName evidence="13">S8 family serine peptidase</fullName>
    </submittedName>
</protein>
<evidence type="ECO:0000259" key="12">
    <source>
        <dbReference type="Pfam" id="PF02225"/>
    </source>
</evidence>
<feature type="chain" id="PRO_5045822612" evidence="10">
    <location>
        <begin position="25"/>
        <end position="1050"/>
    </location>
</feature>
<dbReference type="InterPro" id="IPR003137">
    <property type="entry name" value="PA_domain"/>
</dbReference>
<dbReference type="PANTHER" id="PTHR43806:SF11">
    <property type="entry name" value="CEREVISIN-RELATED"/>
    <property type="match status" value="1"/>
</dbReference>
<dbReference type="PROSITE" id="PS00137">
    <property type="entry name" value="SUBTILASE_HIS"/>
    <property type="match status" value="1"/>
</dbReference>
<evidence type="ECO:0000256" key="3">
    <source>
        <dbReference type="ARBA" id="ARBA00022670"/>
    </source>
</evidence>
<feature type="domain" description="Peptidase S8/S53" evidence="11">
    <location>
        <begin position="149"/>
        <end position="609"/>
    </location>
</feature>
<dbReference type="Gene3D" id="3.40.50.200">
    <property type="entry name" value="Peptidase S8/S53 domain"/>
    <property type="match status" value="1"/>
</dbReference>
<evidence type="ECO:0000256" key="8">
    <source>
        <dbReference type="RuleBase" id="RU003355"/>
    </source>
</evidence>
<feature type="active site" description="Charge relay system" evidence="7">
    <location>
        <position position="227"/>
    </location>
</feature>
<keyword evidence="2" id="KW-0134">Cell wall</keyword>
<sequence>MTVASAAALLAGSLVVLAAGPAAAATPLPAQAVFVEFDDTSALDDYSAALPLGRQIAAQKSAEAKERVAQKIAGVLGKLRGAEGERELYRTTNAVPGVAVRADAATARRLAQEPGVRSVRRITSARPSNASADQLGRTLQTWQDTGRLGRGIRIGIIDTGVDYTHADFGGPGTVAAYDAARDGKGTFPTAKVIGGVDLAGDTYDSDSDNPARTTPQPDDDPLDCQGHGTHVAGTAAGYGVNADGSTFRGDYHALTPAALNAMSIGPGAAPQAGIYAIRVFGCSGATSLTPLALDRALDPNGDGDFSDRLDVVNLSLGSDFAPADDPVNEFVDRLIDNGVTVVAAAGNGGDVTDAVGAPATDPRVLAVGNVRDAGVLLDGADVLAPVPRRVTGQYGVDFSGTPDATGDVVALPTANAEGCAPYSDAEGKGVRGKIVWLEWPTDGDTRTCGSTPRADNAKAAGAAGVLLTSTGADPGGAQIAGNESVPMFQLDGASTAALRPALAAGTLRVHLDGKLAQTASVQVPGIADTVSDSSARGGRGPGVKPDVMAPGESIVSAAVGTGTGRASKTGTSMASPFVAGVAALVRETHPDWTPDEVKTAIVNTADGDVRSAQGGPLLAPMRGGSGRVDARAAVSTTALAGDSAVPGTVGVAFGAVEVPAGKTVTQRRAVTVQGSGTLSATYEPITAMPGVTIAVSPASVQVEPGSRATVTVTLTADSAALRRTADPTMALTQGGRARQYLADASGRIVLTPATGPALRVPVTSAPKPVSALTAGVQGNEVVLGGTGVDQGAGAQAYRSRAGVFRLLATSPQQPRCAAGIVAGCVTGETGTGGDVRWVGAARSGDTIGIALSMWGPLPDVGATTVPTVGFDTNGDGRPDRAVGLVKLPDSDVLVARLVDLAKHTADGFAEIDTQPVNGDEGDTDTTVFDTDTWVLPVRLSALGIPPTATAAPLRMQVVVEGDYGPMDVADPTAPPRAPVDTVVVPAAWDPLAEPTGTGPLLRPADPGTRLPAPSGPLMVVLPQNPVGHHVVTPDGPAAAASNSPGGRPNG</sequence>
<feature type="domain" description="PA" evidence="12">
    <location>
        <begin position="405"/>
        <end position="495"/>
    </location>
</feature>
<dbReference type="PANTHER" id="PTHR43806">
    <property type="entry name" value="PEPTIDASE S8"/>
    <property type="match status" value="1"/>
</dbReference>
<dbReference type="PROSITE" id="PS00138">
    <property type="entry name" value="SUBTILASE_SER"/>
    <property type="match status" value="1"/>
</dbReference>
<evidence type="ECO:0000256" key="9">
    <source>
        <dbReference type="SAM" id="MobiDB-lite"/>
    </source>
</evidence>
<feature type="region of interest" description="Disordered" evidence="9">
    <location>
        <begin position="1027"/>
        <end position="1050"/>
    </location>
</feature>
<comment type="similarity">
    <text evidence="1 7 8">Belongs to the peptidase S8 family.</text>
</comment>
<feature type="region of interest" description="Disordered" evidence="9">
    <location>
        <begin position="201"/>
        <end position="222"/>
    </location>
</feature>
<accession>A0ABN2NB73</accession>
<feature type="signal peptide" evidence="10">
    <location>
        <begin position="1"/>
        <end position="24"/>
    </location>
</feature>
<gene>
    <name evidence="13" type="ORF">GCM10009836_46950</name>
</gene>
<evidence type="ECO:0000256" key="4">
    <source>
        <dbReference type="ARBA" id="ARBA00022729"/>
    </source>
</evidence>
<evidence type="ECO:0000256" key="7">
    <source>
        <dbReference type="PROSITE-ProRule" id="PRU01240"/>
    </source>
</evidence>
<dbReference type="PRINTS" id="PR00723">
    <property type="entry name" value="SUBTILISIN"/>
</dbReference>
<evidence type="ECO:0000313" key="13">
    <source>
        <dbReference type="EMBL" id="GAA1861394.1"/>
    </source>
</evidence>